<gene>
    <name evidence="5" type="ORF">PU630_16565</name>
</gene>
<dbReference type="PANTHER" id="PTHR30036">
    <property type="entry name" value="D-XYLOSE-BINDING PERIPLASMIC PROTEIN"/>
    <property type="match status" value="1"/>
</dbReference>
<dbReference type="InterPro" id="IPR028082">
    <property type="entry name" value="Peripla_BP_I"/>
</dbReference>
<dbReference type="Gene3D" id="3.40.50.2300">
    <property type="match status" value="2"/>
</dbReference>
<dbReference type="EMBL" id="CP119108">
    <property type="protein sequence ID" value="WEG08831.1"/>
    <property type="molecule type" value="Genomic_DNA"/>
</dbReference>
<dbReference type="RefSeq" id="WP_275278158.1">
    <property type="nucleotide sequence ID" value="NZ_CP119108.1"/>
</dbReference>
<dbReference type="Pfam" id="PF13407">
    <property type="entry name" value="Peripla_BP_4"/>
    <property type="match status" value="1"/>
</dbReference>
<feature type="domain" description="Periplasmic binding protein" evidence="4">
    <location>
        <begin position="49"/>
        <end position="311"/>
    </location>
</feature>
<proteinExistence type="predicted"/>
<evidence type="ECO:0000313" key="6">
    <source>
        <dbReference type="Proteomes" id="UP001214553"/>
    </source>
</evidence>
<evidence type="ECO:0000313" key="5">
    <source>
        <dbReference type="EMBL" id="WEG08831.1"/>
    </source>
</evidence>
<evidence type="ECO:0000259" key="4">
    <source>
        <dbReference type="Pfam" id="PF13407"/>
    </source>
</evidence>
<feature type="signal peptide" evidence="3">
    <location>
        <begin position="1"/>
        <end position="25"/>
    </location>
</feature>
<name>A0ABY8BXA6_9MICO</name>
<dbReference type="PANTHER" id="PTHR30036:SF1">
    <property type="entry name" value="D-XYLOSE-BINDING PERIPLASMIC PROTEIN"/>
    <property type="match status" value="1"/>
</dbReference>
<sequence length="372" mass="38738">MKKISMKRALVATTALLLSAGMLSACSNGAQKQSDNGSPAADNASSAKIGLLLPDNVTERYASADKPYFEAKVKDLCAGCTVLYANADGDAAKQQQQAESMLTQGVDVLVLDPFDGKAAAAIVNQAKAKNIPVVSYDRLIDSADVSYYVSFDNEKVGQLQAQALVDRMKELGLPSNAGIIMVNGSPTDPNAAQFKKGAHSVIDSSGLTVLAEYDTPGWEPPKAQDWVSGQVTQFGDKIKGVYDANDDTAGGAIAALKAGGISPLPPVTGQDAALSGIQRIIAGDQYMTVYKAFKPEANQAAELAVALAKGESPKADTTADTTSGASIPSFLLTPVAVTVDNIMDTVVKDGLYTVDQICTSAYKSACEKNGIQ</sequence>
<dbReference type="Proteomes" id="UP001214553">
    <property type="component" value="Chromosome"/>
</dbReference>
<evidence type="ECO:0000256" key="3">
    <source>
        <dbReference type="SAM" id="SignalP"/>
    </source>
</evidence>
<comment type="subcellular location">
    <subcellularLocation>
        <location evidence="1">Cell envelope</location>
    </subcellularLocation>
</comment>
<keyword evidence="6" id="KW-1185">Reference proteome</keyword>
<dbReference type="SUPFAM" id="SSF53822">
    <property type="entry name" value="Periplasmic binding protein-like I"/>
    <property type="match status" value="1"/>
</dbReference>
<evidence type="ECO:0000256" key="2">
    <source>
        <dbReference type="ARBA" id="ARBA00022729"/>
    </source>
</evidence>
<dbReference type="InterPro" id="IPR025997">
    <property type="entry name" value="SBP_2_dom"/>
</dbReference>
<keyword evidence="2 3" id="KW-0732">Signal</keyword>
<reference evidence="5 6" key="1">
    <citation type="submission" date="2023-03" db="EMBL/GenBank/DDBJ databases">
        <title>Genome sequence of Microbacterium sp. KACC 23027.</title>
        <authorList>
            <person name="Kim S."/>
            <person name="Heo J."/>
            <person name="Kwon S.-W."/>
        </authorList>
    </citation>
    <scope>NUCLEOTIDE SEQUENCE [LARGE SCALE GENOMIC DNA]</scope>
    <source>
        <strain evidence="5 6">KACC 23027</strain>
    </source>
</reference>
<dbReference type="InterPro" id="IPR050555">
    <property type="entry name" value="Bact_Solute-Bind_Prot2"/>
</dbReference>
<accession>A0ABY8BXA6</accession>
<evidence type="ECO:0000256" key="1">
    <source>
        <dbReference type="ARBA" id="ARBA00004196"/>
    </source>
</evidence>
<feature type="chain" id="PRO_5046487516" evidence="3">
    <location>
        <begin position="26"/>
        <end position="372"/>
    </location>
</feature>
<protein>
    <submittedName>
        <fullName evidence="5">Sugar ABC transporter substrate-binding protein</fullName>
    </submittedName>
</protein>
<organism evidence="5 6">
    <name type="scientific">Microbacterium horticulturae</name>
    <dbReference type="NCBI Taxonomy" id="3028316"/>
    <lineage>
        <taxon>Bacteria</taxon>
        <taxon>Bacillati</taxon>
        <taxon>Actinomycetota</taxon>
        <taxon>Actinomycetes</taxon>
        <taxon>Micrococcales</taxon>
        <taxon>Microbacteriaceae</taxon>
        <taxon>Microbacterium</taxon>
    </lineage>
</organism>
<dbReference type="PROSITE" id="PS51257">
    <property type="entry name" value="PROKAR_LIPOPROTEIN"/>
    <property type="match status" value="1"/>
</dbReference>
<dbReference type="CDD" id="cd19995">
    <property type="entry name" value="PBP1_ABC_xylose_binding-like"/>
    <property type="match status" value="1"/>
</dbReference>